<sequence length="358" mass="39739">MMKAHGRGMAQEEPGGELLDFEELWCCRAEGPNHAQANCRLRWPTSQPALLAVPVDPPKRSAALPKTCNTLVQLQSKERLRKMENSKGKRRRIGESPLDHDVAEARRLAAEQRLSSVSLESVQWHPDTTVSQSYAEPMLPLKGQQTVVHQPYGRWTLKARDQGNANWFAEDPRAQRPGGYVASIVVTAESTAALDNTICERARVLGKPHCLIRLQFQDLPPQDGARQVVDGTLATGPHKAAPVGPAWDIHGLYNAEQHETKNRPLLSLQPDPQSAPQAKREMAADRDEDRPEIRCPKCKKTGYRPTECPVSVRLGSIVTFPCTDSPRPPASRHFLDVCPVYSPQDKSQCRARPTLSNA</sequence>
<evidence type="ECO:0000313" key="3">
    <source>
        <dbReference type="Proteomes" id="UP001175000"/>
    </source>
</evidence>
<keyword evidence="3" id="KW-1185">Reference proteome</keyword>
<comment type="caution">
    <text evidence="2">The sequence shown here is derived from an EMBL/GenBank/DDBJ whole genome shotgun (WGS) entry which is preliminary data.</text>
</comment>
<protein>
    <submittedName>
        <fullName evidence="2">Uncharacterized protein</fullName>
    </submittedName>
</protein>
<evidence type="ECO:0000256" key="1">
    <source>
        <dbReference type="SAM" id="MobiDB-lite"/>
    </source>
</evidence>
<dbReference type="EMBL" id="JAULSU010000007">
    <property type="protein sequence ID" value="KAK0610933.1"/>
    <property type="molecule type" value="Genomic_DNA"/>
</dbReference>
<proteinExistence type="predicted"/>
<feature type="compositionally biased region" description="Basic and acidic residues" evidence="1">
    <location>
        <begin position="278"/>
        <end position="293"/>
    </location>
</feature>
<accession>A0AA39WAU5</accession>
<name>A0AA39WAU5_9PEZI</name>
<dbReference type="AlphaFoldDB" id="A0AA39WAU5"/>
<evidence type="ECO:0000313" key="2">
    <source>
        <dbReference type="EMBL" id="KAK0610933.1"/>
    </source>
</evidence>
<dbReference type="Proteomes" id="UP001175000">
    <property type="component" value="Unassembled WGS sequence"/>
</dbReference>
<gene>
    <name evidence="2" type="ORF">B0T14DRAFT_315933</name>
</gene>
<feature type="region of interest" description="Disordered" evidence="1">
    <location>
        <begin position="262"/>
        <end position="293"/>
    </location>
</feature>
<reference evidence="2" key="1">
    <citation type="submission" date="2023-06" db="EMBL/GenBank/DDBJ databases">
        <title>Genome-scale phylogeny and comparative genomics of the fungal order Sordariales.</title>
        <authorList>
            <consortium name="Lawrence Berkeley National Laboratory"/>
            <person name="Hensen N."/>
            <person name="Bonometti L."/>
            <person name="Westerberg I."/>
            <person name="Brannstrom I.O."/>
            <person name="Guillou S."/>
            <person name="Cros-Aarteil S."/>
            <person name="Calhoun S."/>
            <person name="Haridas S."/>
            <person name="Kuo A."/>
            <person name="Mondo S."/>
            <person name="Pangilinan J."/>
            <person name="Riley R."/>
            <person name="Labutti K."/>
            <person name="Andreopoulos B."/>
            <person name="Lipzen A."/>
            <person name="Chen C."/>
            <person name="Yanf M."/>
            <person name="Daum C."/>
            <person name="Ng V."/>
            <person name="Clum A."/>
            <person name="Steindorff A."/>
            <person name="Ohm R."/>
            <person name="Martin F."/>
            <person name="Silar P."/>
            <person name="Natvig D."/>
            <person name="Lalanne C."/>
            <person name="Gautier V."/>
            <person name="Ament-Velasquez S.L."/>
            <person name="Kruys A."/>
            <person name="Hutchinson M.I."/>
            <person name="Powell A.J."/>
            <person name="Barry K."/>
            <person name="Miller A.N."/>
            <person name="Grigoriev I.V."/>
            <person name="Debuchy R."/>
            <person name="Gladieux P."/>
            <person name="Thoren M.H."/>
            <person name="Johannesson H."/>
        </authorList>
    </citation>
    <scope>NUCLEOTIDE SEQUENCE</scope>
    <source>
        <strain evidence="2">CBS 606.72</strain>
    </source>
</reference>
<organism evidence="2 3">
    <name type="scientific">Immersiella caudata</name>
    <dbReference type="NCBI Taxonomy" id="314043"/>
    <lineage>
        <taxon>Eukaryota</taxon>
        <taxon>Fungi</taxon>
        <taxon>Dikarya</taxon>
        <taxon>Ascomycota</taxon>
        <taxon>Pezizomycotina</taxon>
        <taxon>Sordariomycetes</taxon>
        <taxon>Sordariomycetidae</taxon>
        <taxon>Sordariales</taxon>
        <taxon>Lasiosphaeriaceae</taxon>
        <taxon>Immersiella</taxon>
    </lineage>
</organism>